<dbReference type="Proteomes" id="UP001178288">
    <property type="component" value="Chromosome"/>
</dbReference>
<dbReference type="AlphaFoldDB" id="A0AA95SBW3"/>
<keyword evidence="1" id="KW-0812">Transmembrane</keyword>
<dbReference type="KEGG" id="nnv:QNH39_23100"/>
<dbReference type="EMBL" id="CP126114">
    <property type="protein sequence ID" value="WHY85468.1"/>
    <property type="molecule type" value="Genomic_DNA"/>
</dbReference>
<name>A0AA95SBW3_9BACI</name>
<sequence length="51" mass="5827">MSIYSIVFTSILVVILIWKTYKLFKNKRNSGDFEGIDDELVIMLNEGDSIG</sequence>
<evidence type="ECO:0000256" key="1">
    <source>
        <dbReference type="SAM" id="Phobius"/>
    </source>
</evidence>
<keyword evidence="1" id="KW-1133">Transmembrane helix</keyword>
<evidence type="ECO:0000313" key="3">
    <source>
        <dbReference type="Proteomes" id="UP001178288"/>
    </source>
</evidence>
<dbReference type="RefSeq" id="WP_156351169.1">
    <property type="nucleotide sequence ID" value="NZ_CP126114.1"/>
</dbReference>
<protein>
    <submittedName>
        <fullName evidence="2">Uncharacterized protein</fullName>
    </submittedName>
</protein>
<gene>
    <name evidence="2" type="ORF">QNH39_23100</name>
</gene>
<evidence type="ECO:0000313" key="2">
    <source>
        <dbReference type="EMBL" id="WHY85468.1"/>
    </source>
</evidence>
<accession>A0AA95SBW3</accession>
<feature type="transmembrane region" description="Helical" evidence="1">
    <location>
        <begin position="6"/>
        <end position="24"/>
    </location>
</feature>
<organism evidence="2 3">
    <name type="scientific">Neobacillus novalis</name>
    <dbReference type="NCBI Taxonomy" id="220687"/>
    <lineage>
        <taxon>Bacteria</taxon>
        <taxon>Bacillati</taxon>
        <taxon>Bacillota</taxon>
        <taxon>Bacilli</taxon>
        <taxon>Bacillales</taxon>
        <taxon>Bacillaceae</taxon>
        <taxon>Neobacillus</taxon>
    </lineage>
</organism>
<keyword evidence="3" id="KW-1185">Reference proteome</keyword>
<reference evidence="2" key="1">
    <citation type="submission" date="2023-05" db="EMBL/GenBank/DDBJ databases">
        <title>Comparative genomics of Bacillaceae isolates and their secondary metabolite potential.</title>
        <authorList>
            <person name="Song L."/>
            <person name="Nielsen L.J."/>
            <person name="Mohite O."/>
            <person name="Xu X."/>
            <person name="Weber T."/>
            <person name="Kovacs A.T."/>
        </authorList>
    </citation>
    <scope>NUCLEOTIDE SEQUENCE</scope>
    <source>
        <strain evidence="2">XLM17</strain>
    </source>
</reference>
<proteinExistence type="predicted"/>
<keyword evidence="1" id="KW-0472">Membrane</keyword>